<reference evidence="2" key="1">
    <citation type="journal article" date="2019" name="Int. J. Syst. Evol. Microbiol.">
        <title>The Global Catalogue of Microorganisms (GCM) 10K type strain sequencing project: providing services to taxonomists for standard genome sequencing and annotation.</title>
        <authorList>
            <consortium name="The Broad Institute Genomics Platform"/>
            <consortium name="The Broad Institute Genome Sequencing Center for Infectious Disease"/>
            <person name="Wu L."/>
            <person name="Ma J."/>
        </authorList>
    </citation>
    <scope>NUCLEOTIDE SEQUENCE [LARGE SCALE GENOMIC DNA]</scope>
    <source>
        <strain evidence="2">CCM 8925</strain>
    </source>
</reference>
<evidence type="ECO:0000313" key="2">
    <source>
        <dbReference type="Proteomes" id="UP001597104"/>
    </source>
</evidence>
<dbReference type="Pfam" id="PF01136">
    <property type="entry name" value="Peptidase_U32"/>
    <property type="match status" value="1"/>
</dbReference>
<sequence length="307" mass="34100">MINLIATAASREQASQLLAAGVDTLYIGEDFFGLRLPHSFERTELAPIVSLAHQAGKKVTVAVNALMHNERISKVEAYLQFLTDLKVDQITVGDPGVVYLLQQAKLPLKYIYDSEVLMTSSRQINFWARHGASGAVIAREVPYGELKALASEIKIPAEVQVYGATCIHQSGRPLIHNYFSFVQEHQDRADRQRGLFVSAPHKPTTHYSIYEDINGTHLFANNDLNLMTKLPQLQALELINWKLDGLFAGTTEFVAIARLFVQAKQALVAGKWTPELATALSQQVAQLQPTNRGLDTGFYDIDPSEVR</sequence>
<dbReference type="PANTHER" id="PTHR30217">
    <property type="entry name" value="PEPTIDASE U32 FAMILY"/>
    <property type="match status" value="1"/>
</dbReference>
<dbReference type="InterPro" id="IPR051454">
    <property type="entry name" value="RNA/ubiquinone_mod_enzymes"/>
</dbReference>
<protein>
    <submittedName>
        <fullName evidence="1">Peptidase U32 family protein</fullName>
    </submittedName>
</protein>
<dbReference type="RefSeq" id="WP_137638808.1">
    <property type="nucleotide sequence ID" value="NZ_BJDN01000041.1"/>
</dbReference>
<comment type="caution">
    <text evidence="1">The sequence shown here is derived from an EMBL/GenBank/DDBJ whole genome shotgun (WGS) entry which is preliminary data.</text>
</comment>
<accession>A0ABW3EC15</accession>
<dbReference type="PANTHER" id="PTHR30217:SF12">
    <property type="entry name" value="U32 FAMILY PEPTIDASE"/>
    <property type="match status" value="1"/>
</dbReference>
<name>A0ABW3EC15_9LACO</name>
<organism evidence="1 2">
    <name type="scientific">Loigolactobacillus binensis</name>
    <dbReference type="NCBI Taxonomy" id="2559922"/>
    <lineage>
        <taxon>Bacteria</taxon>
        <taxon>Bacillati</taxon>
        <taxon>Bacillota</taxon>
        <taxon>Bacilli</taxon>
        <taxon>Lactobacillales</taxon>
        <taxon>Lactobacillaceae</taxon>
        <taxon>Loigolactobacillus</taxon>
    </lineage>
</organism>
<gene>
    <name evidence="1" type="ORF">ACFQZ7_08795</name>
</gene>
<dbReference type="EMBL" id="JBHTIO010000041">
    <property type="protein sequence ID" value="MFD0897818.1"/>
    <property type="molecule type" value="Genomic_DNA"/>
</dbReference>
<proteinExistence type="predicted"/>
<dbReference type="Proteomes" id="UP001597104">
    <property type="component" value="Unassembled WGS sequence"/>
</dbReference>
<evidence type="ECO:0000313" key="1">
    <source>
        <dbReference type="EMBL" id="MFD0897818.1"/>
    </source>
</evidence>
<keyword evidence="2" id="KW-1185">Reference proteome</keyword>
<dbReference type="InterPro" id="IPR001539">
    <property type="entry name" value="Peptidase_U32"/>
</dbReference>